<dbReference type="InterPro" id="IPR003593">
    <property type="entry name" value="AAA+_ATPase"/>
</dbReference>
<dbReference type="RefSeq" id="XP_052942919.1">
    <property type="nucleotide sequence ID" value="XM_053085980.1"/>
</dbReference>
<evidence type="ECO:0000256" key="1">
    <source>
        <dbReference type="ARBA" id="ARBA00022741"/>
    </source>
</evidence>
<reference evidence="4" key="1">
    <citation type="journal article" date="2022" name="G3 (Bethesda)">
        <title>High quality genome of the basidiomycete yeast Dioszegia hungarica PDD-24b-2 isolated from cloud water.</title>
        <authorList>
            <person name="Jarrige D."/>
            <person name="Haridas S."/>
            <person name="Bleykasten-Grosshans C."/>
            <person name="Joly M."/>
            <person name="Nadalig T."/>
            <person name="Sancelme M."/>
            <person name="Vuilleumier S."/>
            <person name="Grigoriev I.V."/>
            <person name="Amato P."/>
            <person name="Bringel F."/>
        </authorList>
    </citation>
    <scope>NUCLEOTIDE SEQUENCE</scope>
    <source>
        <strain evidence="4">PDD-24b-2</strain>
    </source>
</reference>
<evidence type="ECO:0000313" key="4">
    <source>
        <dbReference type="EMBL" id="KAI9633142.1"/>
    </source>
</evidence>
<accession>A0AA38H376</accession>
<keyword evidence="4" id="KW-0378">Hydrolase</keyword>
<dbReference type="CDD" id="cd03228">
    <property type="entry name" value="ABCC_MRP_Like"/>
    <property type="match status" value="1"/>
</dbReference>
<keyword evidence="5" id="KW-1185">Reference proteome</keyword>
<dbReference type="PROSITE" id="PS50893">
    <property type="entry name" value="ABC_TRANSPORTER_2"/>
    <property type="match status" value="1"/>
</dbReference>
<dbReference type="InterPro" id="IPR017871">
    <property type="entry name" value="ABC_transporter-like_CS"/>
</dbReference>
<dbReference type="SMART" id="SM00382">
    <property type="entry name" value="AAA"/>
    <property type="match status" value="1"/>
</dbReference>
<proteinExistence type="predicted"/>
<evidence type="ECO:0000259" key="3">
    <source>
        <dbReference type="PROSITE" id="PS50893"/>
    </source>
</evidence>
<dbReference type="Pfam" id="PF00005">
    <property type="entry name" value="ABC_tran"/>
    <property type="match status" value="1"/>
</dbReference>
<dbReference type="Proteomes" id="UP001164286">
    <property type="component" value="Unassembled WGS sequence"/>
</dbReference>
<gene>
    <name evidence="4" type="ORF">MKK02DRAFT_18610</name>
</gene>
<dbReference type="PROSITE" id="PS00211">
    <property type="entry name" value="ABC_TRANSPORTER_1"/>
    <property type="match status" value="1"/>
</dbReference>
<dbReference type="GO" id="GO:0005524">
    <property type="term" value="F:ATP binding"/>
    <property type="evidence" value="ECO:0007669"/>
    <property type="project" value="UniProtKB-KW"/>
</dbReference>
<dbReference type="InterPro" id="IPR039421">
    <property type="entry name" value="Type_1_exporter"/>
</dbReference>
<dbReference type="AlphaFoldDB" id="A0AA38H376"/>
<dbReference type="InterPro" id="IPR003439">
    <property type="entry name" value="ABC_transporter-like_ATP-bd"/>
</dbReference>
<dbReference type="PANTHER" id="PTHR24221">
    <property type="entry name" value="ATP-BINDING CASSETTE SUB-FAMILY B"/>
    <property type="match status" value="1"/>
</dbReference>
<feature type="domain" description="ABC transporter" evidence="3">
    <location>
        <begin position="3"/>
        <end position="254"/>
    </location>
</feature>
<dbReference type="InterPro" id="IPR027417">
    <property type="entry name" value="P-loop_NTPase"/>
</dbReference>
<organism evidence="4 5">
    <name type="scientific">Dioszegia hungarica</name>
    <dbReference type="NCBI Taxonomy" id="4972"/>
    <lineage>
        <taxon>Eukaryota</taxon>
        <taxon>Fungi</taxon>
        <taxon>Dikarya</taxon>
        <taxon>Basidiomycota</taxon>
        <taxon>Agaricomycotina</taxon>
        <taxon>Tremellomycetes</taxon>
        <taxon>Tremellales</taxon>
        <taxon>Bulleribasidiaceae</taxon>
        <taxon>Dioszegia</taxon>
    </lineage>
</organism>
<keyword evidence="1" id="KW-0547">Nucleotide-binding</keyword>
<dbReference type="GeneID" id="77725181"/>
<name>A0AA38H376_9TREE</name>
<dbReference type="SUPFAM" id="SSF52540">
    <property type="entry name" value="P-loop containing nucleoside triphosphate hydrolases"/>
    <property type="match status" value="1"/>
</dbReference>
<protein>
    <submittedName>
        <fullName evidence="4">P-loop containing nucleoside triphosphate hydrolase protein</fullName>
    </submittedName>
</protein>
<dbReference type="PANTHER" id="PTHR24221:SF646">
    <property type="entry name" value="HAEMOLYSIN SECRETION ATP-BINDING PROTEIN"/>
    <property type="match status" value="1"/>
</dbReference>
<dbReference type="EMBL" id="JAKWFO010000011">
    <property type="protein sequence ID" value="KAI9633142.1"/>
    <property type="molecule type" value="Genomic_DNA"/>
</dbReference>
<comment type="caution">
    <text evidence="4">The sequence shown here is derived from an EMBL/GenBank/DDBJ whole genome shotgun (WGS) entry which is preliminary data.</text>
</comment>
<evidence type="ECO:0000313" key="5">
    <source>
        <dbReference type="Proteomes" id="UP001164286"/>
    </source>
</evidence>
<evidence type="ECO:0000256" key="2">
    <source>
        <dbReference type="ARBA" id="ARBA00022840"/>
    </source>
</evidence>
<dbReference type="Gene3D" id="3.40.50.300">
    <property type="entry name" value="P-loop containing nucleotide triphosphate hydrolases"/>
    <property type="match status" value="1"/>
</dbReference>
<sequence length="261" mass="28336">MSIVATNLNFRYPGANKDVLHGINLTILPGTTLAIVGLNGSGKTTLTKALMGLYEHQGSLLLNGRPITAYDPATIHRRTSCLFQDFCRYSFTLRENVGIGNVDQMAEDTALEIAMDRGGALGIKEKVGLEGKLNRYGSGGGEGEDENTASLSGGQWQRVALSRSFMRASEADLVIFDEPSASLDPKAEAQLFDRIHALSRQNGRRCTTIYISHRFSTGMKADQIAVVEDGTITECGPHAELMAKAGRYAELYNIQKAGFEE</sequence>
<dbReference type="GO" id="GO:0034040">
    <property type="term" value="F:ATPase-coupled lipid transmembrane transporter activity"/>
    <property type="evidence" value="ECO:0007669"/>
    <property type="project" value="TreeGrafter"/>
</dbReference>
<keyword evidence="2" id="KW-0067">ATP-binding</keyword>
<dbReference type="GO" id="GO:0016887">
    <property type="term" value="F:ATP hydrolysis activity"/>
    <property type="evidence" value="ECO:0007669"/>
    <property type="project" value="InterPro"/>
</dbReference>